<proteinExistence type="predicted"/>
<organism evidence="1 2">
    <name type="scientific">Vibrio splendidus 12E03</name>
    <dbReference type="NCBI Taxonomy" id="1191305"/>
    <lineage>
        <taxon>Bacteria</taxon>
        <taxon>Pseudomonadati</taxon>
        <taxon>Pseudomonadota</taxon>
        <taxon>Gammaproteobacteria</taxon>
        <taxon>Vibrionales</taxon>
        <taxon>Vibrionaceae</taxon>
        <taxon>Vibrio</taxon>
    </lineage>
</organism>
<name>A0A1E5FUL4_VIBSP</name>
<dbReference type="Proteomes" id="UP000094802">
    <property type="component" value="Unassembled WGS sequence"/>
</dbReference>
<dbReference type="EMBL" id="AJZD02000072">
    <property type="protein sequence ID" value="OEF94182.1"/>
    <property type="molecule type" value="Genomic_DNA"/>
</dbReference>
<dbReference type="RefSeq" id="WP_029405561.1">
    <property type="nucleotide sequence ID" value="NZ_AJZD02000072.1"/>
</dbReference>
<protein>
    <submittedName>
        <fullName evidence="1">Uncharacterized protein</fullName>
    </submittedName>
</protein>
<evidence type="ECO:0000313" key="2">
    <source>
        <dbReference type="Proteomes" id="UP000094802"/>
    </source>
</evidence>
<reference evidence="1 2" key="1">
    <citation type="journal article" date="2012" name="Science">
        <title>Ecological populations of bacteria act as socially cohesive units of antibiotic production and resistance.</title>
        <authorList>
            <person name="Cordero O.X."/>
            <person name="Wildschutte H."/>
            <person name="Kirkup B."/>
            <person name="Proehl S."/>
            <person name="Ngo L."/>
            <person name="Hussain F."/>
            <person name="Le Roux F."/>
            <person name="Mincer T."/>
            <person name="Polz M.F."/>
        </authorList>
    </citation>
    <scope>NUCLEOTIDE SEQUENCE [LARGE SCALE GENOMIC DNA]</scope>
    <source>
        <strain evidence="1 2">12E03</strain>
    </source>
</reference>
<dbReference type="OrthoDB" id="5904408at2"/>
<evidence type="ECO:0000313" key="1">
    <source>
        <dbReference type="EMBL" id="OEF94182.1"/>
    </source>
</evidence>
<accession>A0A1E5FUL4</accession>
<gene>
    <name evidence="1" type="ORF">A142_18090</name>
</gene>
<comment type="caution">
    <text evidence="1">The sequence shown here is derived from an EMBL/GenBank/DDBJ whole genome shotgun (WGS) entry which is preliminary data.</text>
</comment>
<sequence>MKNKILEQHLAEADQPMKNFMADLLEILGRKACSTQDPELVLRYFGAVLSIRLVSFEGDEMNVNTEE</sequence>
<dbReference type="AlphaFoldDB" id="A0A1E5FUL4"/>